<sequence>MSDAWEKAFNEGWKPTVPWGSWKPKKPKKIFVSEIKDPTGHVENKEWEFAAYGYVPLAPSLLKDMEHDVKGVYHVTDVTGYFKLESIEGRRIDIPCFTKGSRSILGLLTDAEILVTLNGKASAFFEGDVNTYLDRNGLRWLSTVGQGDVSKSINDIVYEFSMTILPEVVKEFGIQNTEKSNLQIDVGNFIYDKDGSTKRKFMRFYYDKAKKLVRKPLIDKINRALGWRNNQNLSHNEILVHDFKIVNTKLIISEESSKSDRMFERARKEELLHWDTIQASDVANLRKK</sequence>
<dbReference type="AlphaFoldDB" id="A0A381NXM2"/>
<protein>
    <submittedName>
        <fullName evidence="1">Uncharacterized protein</fullName>
    </submittedName>
</protein>
<proteinExistence type="predicted"/>
<organism evidence="1">
    <name type="scientific">marine metagenome</name>
    <dbReference type="NCBI Taxonomy" id="408172"/>
    <lineage>
        <taxon>unclassified sequences</taxon>
        <taxon>metagenomes</taxon>
        <taxon>ecological metagenomes</taxon>
    </lineage>
</organism>
<name>A0A381NXM2_9ZZZZ</name>
<reference evidence="1" key="1">
    <citation type="submission" date="2018-05" db="EMBL/GenBank/DDBJ databases">
        <authorList>
            <person name="Lanie J.A."/>
            <person name="Ng W.-L."/>
            <person name="Kazmierczak K.M."/>
            <person name="Andrzejewski T.M."/>
            <person name="Davidsen T.M."/>
            <person name="Wayne K.J."/>
            <person name="Tettelin H."/>
            <person name="Glass J.I."/>
            <person name="Rusch D."/>
            <person name="Podicherti R."/>
            <person name="Tsui H.-C.T."/>
            <person name="Winkler M.E."/>
        </authorList>
    </citation>
    <scope>NUCLEOTIDE SEQUENCE</scope>
</reference>
<evidence type="ECO:0000313" key="1">
    <source>
        <dbReference type="EMBL" id="SUZ58934.1"/>
    </source>
</evidence>
<gene>
    <name evidence="1" type="ORF">METZ01_LOCUS11788</name>
</gene>
<dbReference type="EMBL" id="UINC01000652">
    <property type="protein sequence ID" value="SUZ58934.1"/>
    <property type="molecule type" value="Genomic_DNA"/>
</dbReference>
<accession>A0A381NXM2</accession>